<organism evidence="2 3">
    <name type="scientific">Caenispirillum bisanense</name>
    <dbReference type="NCBI Taxonomy" id="414052"/>
    <lineage>
        <taxon>Bacteria</taxon>
        <taxon>Pseudomonadati</taxon>
        <taxon>Pseudomonadota</taxon>
        <taxon>Alphaproteobacteria</taxon>
        <taxon>Rhodospirillales</taxon>
        <taxon>Novispirillaceae</taxon>
        <taxon>Caenispirillum</taxon>
    </lineage>
</organism>
<protein>
    <submittedName>
        <fullName evidence="2">Uncharacterized protein</fullName>
    </submittedName>
</protein>
<accession>A0A286GNP7</accession>
<dbReference type="OrthoDB" id="9798292at2"/>
<evidence type="ECO:0000256" key="1">
    <source>
        <dbReference type="SAM" id="MobiDB-lite"/>
    </source>
</evidence>
<name>A0A286GNP7_9PROT</name>
<keyword evidence="3" id="KW-1185">Reference proteome</keyword>
<dbReference type="AlphaFoldDB" id="A0A286GNP7"/>
<evidence type="ECO:0000313" key="3">
    <source>
        <dbReference type="Proteomes" id="UP000219621"/>
    </source>
</evidence>
<dbReference type="PIRSF" id="PIRSF032025">
    <property type="entry name" value="UCP032025"/>
    <property type="match status" value="1"/>
</dbReference>
<dbReference type="EMBL" id="OCNJ01000006">
    <property type="protein sequence ID" value="SOD96796.1"/>
    <property type="molecule type" value="Genomic_DNA"/>
</dbReference>
<dbReference type="RefSeq" id="WP_097279873.1">
    <property type="nucleotide sequence ID" value="NZ_OCNJ01000006.1"/>
</dbReference>
<dbReference type="InterPro" id="IPR008320">
    <property type="entry name" value="UCP032025"/>
</dbReference>
<gene>
    <name evidence="2" type="ORF">SAMN05421508_10697</name>
</gene>
<feature type="region of interest" description="Disordered" evidence="1">
    <location>
        <begin position="108"/>
        <end position="131"/>
    </location>
</feature>
<proteinExistence type="predicted"/>
<evidence type="ECO:0000313" key="2">
    <source>
        <dbReference type="EMBL" id="SOD96796.1"/>
    </source>
</evidence>
<sequence>MAASLHLIKLCVGCESPDLLRAWQAGRLATQGRIVHVTRMTPKRAEELLDGGSLYWVMKGIVRARQRIVALHEGTDENGRGFCAIELDQDLVEVEPHPHRPFQGWRYLGPDAAPPDLPRGAAGEEPPPPDMAAELRKLGLI</sequence>
<dbReference type="Pfam" id="PF07370">
    <property type="entry name" value="DUF1489"/>
    <property type="match status" value="1"/>
</dbReference>
<dbReference type="Proteomes" id="UP000219621">
    <property type="component" value="Unassembled WGS sequence"/>
</dbReference>
<reference evidence="2 3" key="1">
    <citation type="submission" date="2017-09" db="EMBL/GenBank/DDBJ databases">
        <authorList>
            <person name="Ehlers B."/>
            <person name="Leendertz F.H."/>
        </authorList>
    </citation>
    <scope>NUCLEOTIDE SEQUENCE [LARGE SCALE GENOMIC DNA]</scope>
    <source>
        <strain evidence="2 3">USBA 140</strain>
    </source>
</reference>